<dbReference type="GO" id="GO:0045892">
    <property type="term" value="P:negative regulation of DNA-templated transcription"/>
    <property type="evidence" value="ECO:0007669"/>
    <property type="project" value="InterPro"/>
</dbReference>
<organism evidence="10 11">
    <name type="scientific">Orchesella cincta</name>
    <name type="common">Springtail</name>
    <name type="synonym">Podura cincta</name>
    <dbReference type="NCBI Taxonomy" id="48709"/>
    <lineage>
        <taxon>Eukaryota</taxon>
        <taxon>Metazoa</taxon>
        <taxon>Ecdysozoa</taxon>
        <taxon>Arthropoda</taxon>
        <taxon>Hexapoda</taxon>
        <taxon>Collembola</taxon>
        <taxon>Entomobryomorpha</taxon>
        <taxon>Entomobryoidea</taxon>
        <taxon>Orchesellidae</taxon>
        <taxon>Orchesellinae</taxon>
        <taxon>Orchesella</taxon>
    </lineage>
</organism>
<evidence type="ECO:0000256" key="2">
    <source>
        <dbReference type="ARBA" id="ARBA00008864"/>
    </source>
</evidence>
<name>A0A1D2N6R8_ORCCI</name>
<dbReference type="STRING" id="48709.A0A1D2N6R8"/>
<feature type="compositionally biased region" description="Polar residues" evidence="7">
    <location>
        <begin position="175"/>
        <end position="196"/>
    </location>
</feature>
<reference evidence="10 11" key="1">
    <citation type="journal article" date="2016" name="Genome Biol. Evol.">
        <title>Gene Family Evolution Reflects Adaptation to Soil Environmental Stressors in the Genome of the Collembolan Orchesella cincta.</title>
        <authorList>
            <person name="Faddeeva-Vakhrusheva A."/>
            <person name="Derks M.F."/>
            <person name="Anvar S.Y."/>
            <person name="Agamennone V."/>
            <person name="Suring W."/>
            <person name="Smit S."/>
            <person name="van Straalen N.M."/>
            <person name="Roelofs D."/>
        </authorList>
    </citation>
    <scope>NUCLEOTIDE SEQUENCE [LARGE SCALE GENOMIC DNA]</scope>
    <source>
        <tissue evidence="10">Mixed pool</tissue>
    </source>
</reference>
<sequence length="508" mass="55230">MMIELGGDDVQQLCEAGEAEFLEIMALIGMAAKPLHVRRLQKALQEWMTQPSLFQSPVLPPGYHHYGASQVDRTISHTQYTTTTIASNNVTGGTGHNPHHPVIPIPHHISQNPASPYPAHNAPSMQYITDSNSTSSNDSTKSDSHKTVKSYERSSSSPSNTTVGGLQATYLAQQGSPATPVTNSPQTLDNSSGTTTAAPSRVTSRSSSRSSSYSGSEPSSPPAAPSPAYMTKGIILQTGDSPRPSTESLTNRAIPASNNSVTATSHDYYSLQEHEIQKLAEAAMNLVRSLPQNVKEPKFSKKIETSSYETVVRLAEDDPRKMDEIRRLSAIFGRSEHGKRNKSSGITSNSSTKPVSVLELSMNESAAQLCRLVPALLTRREELFTLSRQVIRDSGLPYAVISANSNLPGSFMFGVNNNNNNEVAVASKLKIVELRNSPAHEERISYEFAAACKKIKFDMQCSDNQDKVSHHAPTSRKSPPRDNIVTATALKRMALATPEFRRNIDTSI</sequence>
<evidence type="ECO:0000259" key="9">
    <source>
        <dbReference type="Pfam" id="PF04905"/>
    </source>
</evidence>
<dbReference type="InterPro" id="IPR006989">
    <property type="entry name" value="NAB_co-repressor_dom"/>
</dbReference>
<evidence type="ECO:0000313" key="10">
    <source>
        <dbReference type="EMBL" id="ODN00960.1"/>
    </source>
</evidence>
<dbReference type="OrthoDB" id="10028556at2759"/>
<feature type="compositionally biased region" description="Polar residues" evidence="7">
    <location>
        <begin position="153"/>
        <end position="163"/>
    </location>
</feature>
<keyword evidence="5" id="KW-0804">Transcription</keyword>
<evidence type="ECO:0000259" key="8">
    <source>
        <dbReference type="Pfam" id="PF04904"/>
    </source>
</evidence>
<keyword evidence="11" id="KW-1185">Reference proteome</keyword>
<feature type="region of interest" description="Disordered" evidence="7">
    <location>
        <begin position="89"/>
        <end position="163"/>
    </location>
</feature>
<feature type="compositionally biased region" description="Low complexity" evidence="7">
    <location>
        <begin position="100"/>
        <end position="109"/>
    </location>
</feature>
<dbReference type="Gene3D" id="1.20.120.2010">
    <property type="entry name" value="NAB conserved domain 2"/>
    <property type="match status" value="1"/>
</dbReference>
<gene>
    <name evidence="10" type="ORF">Ocin01_05720</name>
</gene>
<feature type="compositionally biased region" description="Basic and acidic residues" evidence="7">
    <location>
        <begin position="140"/>
        <end position="152"/>
    </location>
</feature>
<comment type="caution">
    <text evidence="10">The sequence shown here is derived from an EMBL/GenBank/DDBJ whole genome shotgun (WGS) entry which is preliminary data.</text>
</comment>
<dbReference type="Pfam" id="PF04905">
    <property type="entry name" value="NCD2"/>
    <property type="match status" value="1"/>
</dbReference>
<dbReference type="InterPro" id="IPR006988">
    <property type="entry name" value="Nab_N"/>
</dbReference>
<comment type="similarity">
    <text evidence="2">Belongs to the NAB family.</text>
</comment>
<dbReference type="AlphaFoldDB" id="A0A1D2N6R8"/>
<dbReference type="InterPro" id="IPR038398">
    <property type="entry name" value="NCD2_sf"/>
</dbReference>
<keyword evidence="4" id="KW-0805">Transcription regulation</keyword>
<evidence type="ECO:0000256" key="5">
    <source>
        <dbReference type="ARBA" id="ARBA00023163"/>
    </source>
</evidence>
<comment type="subcellular location">
    <subcellularLocation>
        <location evidence="1">Nucleus</location>
    </subcellularLocation>
</comment>
<dbReference type="Proteomes" id="UP000094527">
    <property type="component" value="Unassembled WGS sequence"/>
</dbReference>
<dbReference type="InterPro" id="IPR039040">
    <property type="entry name" value="NAB_fam"/>
</dbReference>
<feature type="compositionally biased region" description="Low complexity" evidence="7">
    <location>
        <begin position="197"/>
        <end position="218"/>
    </location>
</feature>
<keyword evidence="3" id="KW-0678">Repressor</keyword>
<dbReference type="Pfam" id="PF04904">
    <property type="entry name" value="SAM_NCD1"/>
    <property type="match status" value="1"/>
</dbReference>
<evidence type="ECO:0000313" key="11">
    <source>
        <dbReference type="Proteomes" id="UP000094527"/>
    </source>
</evidence>
<dbReference type="PANTHER" id="PTHR12623">
    <property type="entry name" value="NGFI-A BINDING PROTEIN"/>
    <property type="match status" value="1"/>
</dbReference>
<keyword evidence="6" id="KW-0539">Nucleus</keyword>
<protein>
    <submittedName>
        <fullName evidence="10">NGFI-A-binding protein 1</fullName>
    </submittedName>
</protein>
<evidence type="ECO:0000256" key="1">
    <source>
        <dbReference type="ARBA" id="ARBA00004123"/>
    </source>
</evidence>
<evidence type="ECO:0000256" key="4">
    <source>
        <dbReference type="ARBA" id="ARBA00023015"/>
    </source>
</evidence>
<dbReference type="GO" id="GO:0005634">
    <property type="term" value="C:nucleus"/>
    <property type="evidence" value="ECO:0007669"/>
    <property type="project" value="UniProtKB-SubCell"/>
</dbReference>
<dbReference type="PANTHER" id="PTHR12623:SF10">
    <property type="entry name" value="NGFI-A-BINDING PROTEIN HOMOLOG"/>
    <property type="match status" value="1"/>
</dbReference>
<proteinExistence type="inferred from homology"/>
<feature type="region of interest" description="Disordered" evidence="7">
    <location>
        <begin position="175"/>
        <end position="228"/>
    </location>
</feature>
<feature type="non-terminal residue" evidence="10">
    <location>
        <position position="508"/>
    </location>
</feature>
<feature type="domain" description="Nab N-terminal" evidence="8">
    <location>
        <begin position="2"/>
        <end position="55"/>
    </location>
</feature>
<dbReference type="EMBL" id="LJIJ01000179">
    <property type="protein sequence ID" value="ODN00960.1"/>
    <property type="molecule type" value="Genomic_DNA"/>
</dbReference>
<evidence type="ECO:0000256" key="3">
    <source>
        <dbReference type="ARBA" id="ARBA00022491"/>
    </source>
</evidence>
<dbReference type="GO" id="GO:0003712">
    <property type="term" value="F:transcription coregulator activity"/>
    <property type="evidence" value="ECO:0007669"/>
    <property type="project" value="InterPro"/>
</dbReference>
<accession>A0A1D2N6R8</accession>
<evidence type="ECO:0000256" key="7">
    <source>
        <dbReference type="SAM" id="MobiDB-lite"/>
    </source>
</evidence>
<feature type="domain" description="NAB co-repressor" evidence="9">
    <location>
        <begin position="271"/>
        <end position="399"/>
    </location>
</feature>
<feature type="compositionally biased region" description="Low complexity" evidence="7">
    <location>
        <begin position="129"/>
        <end position="139"/>
    </location>
</feature>
<feature type="region of interest" description="Disordered" evidence="7">
    <location>
        <begin position="465"/>
        <end position="484"/>
    </location>
</feature>
<evidence type="ECO:0000256" key="6">
    <source>
        <dbReference type="ARBA" id="ARBA00023242"/>
    </source>
</evidence>